<reference evidence="1 2" key="1">
    <citation type="journal article" date="2015" name="PLoS Pathog.">
        <title>Leptomonas seymouri: Adaptations to the Dixenous Life Cycle Analyzed by Genome Sequencing, Transcriptome Profiling and Co-infection with Leishmania donovani.</title>
        <authorList>
            <person name="Kraeva N."/>
            <person name="Butenko A."/>
            <person name="Hlavacova J."/>
            <person name="Kostygov A."/>
            <person name="Myskova J."/>
            <person name="Grybchuk D."/>
            <person name="Lestinova T."/>
            <person name="Votypka J."/>
            <person name="Volf P."/>
            <person name="Opperdoes F."/>
            <person name="Flegontov P."/>
            <person name="Lukes J."/>
            <person name="Yurchenko V."/>
        </authorList>
    </citation>
    <scope>NUCLEOTIDE SEQUENCE [LARGE SCALE GENOMIC DNA]</scope>
    <source>
        <strain evidence="1 2">ATCC 30220</strain>
    </source>
</reference>
<dbReference type="EMBL" id="LJSK01000012">
    <property type="protein sequence ID" value="KPI90002.1"/>
    <property type="molecule type" value="Genomic_DNA"/>
</dbReference>
<name>A0A0N1I9N5_LEPSE</name>
<sequence>MSLQPFRLVQPLTRILHNTLLQRIGEVEHSFSSNDLDALYTYAYMDQAAHAEMCEAFIRHFAAVHQRGDVVLSSDNLLFPLRWARRGINAIQHFPNTNDALEKAKRETEKAVVRDVLRLSTDDLSSKDVTQLWSFTLQLSHWDFVEELLRHFPLKQTVDMQDDDEYRELVLWVCQCTHSSASGEGGVSVLPSAERVPHARRFLTDVFGIEAAVAKCRKTVAEAAASSSTAHGDIATEVRRLDDREMSTFVCAALATTLRKRCGVTADFPFSEAEWGQLFGVSPSLSSASPSAQGGGEGSLSSSGASLRFATGGHSLPAWCRRLLYVYDVAVPLYVRASLEPPLTSDLQRLYQRGDVHMAGFFFLIILPYMCHANPEVDLRERMRHHHNRVMEHMFWTVSPATTGRRGKWTAKALTGGVKAHADAPTSSSSAASFFVSVDTAVSVLLAEVSLMDEGEPLVPAHVPAIEAMLRIVLNFLHPRMHVAPRHVDGETRAQPPLSLWGEWSPMQSSYLAVVLSRLMKATSPSRSSSSSSAAGSYPVLDGLVAQGLEMLRRLLDVRVLQERGTAFMLTALLTSCEDAVDALGGAVYEEQLRAIVLEHAMHGFSRNGLMAIAQAALRKSNGESEDKKERTLEFVRQLDTAQLRLPQRHWT</sequence>
<accession>A0A0N1I9N5</accession>
<comment type="caution">
    <text evidence="1">The sequence shown here is derived from an EMBL/GenBank/DDBJ whole genome shotgun (WGS) entry which is preliminary data.</text>
</comment>
<proteinExistence type="predicted"/>
<evidence type="ECO:0000313" key="1">
    <source>
        <dbReference type="EMBL" id="KPI90002.1"/>
    </source>
</evidence>
<dbReference type="AlphaFoldDB" id="A0A0N1I9N5"/>
<evidence type="ECO:0000313" key="2">
    <source>
        <dbReference type="Proteomes" id="UP000038009"/>
    </source>
</evidence>
<dbReference type="VEuPathDB" id="TriTrypDB:Lsey_0012_0210"/>
<organism evidence="1 2">
    <name type="scientific">Leptomonas seymouri</name>
    <dbReference type="NCBI Taxonomy" id="5684"/>
    <lineage>
        <taxon>Eukaryota</taxon>
        <taxon>Discoba</taxon>
        <taxon>Euglenozoa</taxon>
        <taxon>Kinetoplastea</taxon>
        <taxon>Metakinetoplastina</taxon>
        <taxon>Trypanosomatida</taxon>
        <taxon>Trypanosomatidae</taxon>
        <taxon>Leishmaniinae</taxon>
        <taxon>Leptomonas</taxon>
    </lineage>
</organism>
<keyword evidence="2" id="KW-1185">Reference proteome</keyword>
<protein>
    <submittedName>
        <fullName evidence="1">Uncharacterized protein</fullName>
    </submittedName>
</protein>
<dbReference type="Proteomes" id="UP000038009">
    <property type="component" value="Unassembled WGS sequence"/>
</dbReference>
<dbReference type="OrthoDB" id="272992at2759"/>
<gene>
    <name evidence="1" type="ORF">ABL78_0862</name>
</gene>
<dbReference type="OMA" id="WGCATQC"/>